<accession>A0ABU2QB08</accession>
<comment type="caution">
    <text evidence="2">The sequence shown here is derived from an EMBL/GenBank/DDBJ whole genome shotgun (WGS) entry which is preliminary data.</text>
</comment>
<gene>
    <name evidence="2" type="ORF">RM528_04615</name>
</gene>
<evidence type="ECO:0000256" key="1">
    <source>
        <dbReference type="SAM" id="MobiDB-lite"/>
    </source>
</evidence>
<evidence type="ECO:0008006" key="4">
    <source>
        <dbReference type="Google" id="ProtNLM"/>
    </source>
</evidence>
<sequence length="290" mass="30895">MRMEVLHVSPEIATDARNTGNRPLSKAAVQRLVGRMDRGEWQLTHQGIAFDEDGVLIDGQHRLAAIAKAGISVSLTVTHGVPRTAFTVMDTGRKRTGRDALALTGEANATHLAAALRGLHLYLNAPNSSWSGGSSVTSNDQPLTMLDEHPGFRDALQHGVALNRACRITVTATAIGWYVTCEARARHRSKHLEGGHRDRRTSGAGRSPSHLAQHDAQSRHGHVAPSPRRLARAPAPLPQSLERVGRGPVDQAAAPLPQRDDAPNLQAGGGSSHSQGHCLTVGGPKLLTVD</sequence>
<evidence type="ECO:0000313" key="3">
    <source>
        <dbReference type="Proteomes" id="UP001180503"/>
    </source>
</evidence>
<reference evidence="3" key="1">
    <citation type="submission" date="2023-07" db="EMBL/GenBank/DDBJ databases">
        <title>30 novel species of actinomycetes from the DSMZ collection.</title>
        <authorList>
            <person name="Nouioui I."/>
        </authorList>
    </citation>
    <scope>NUCLEOTIDE SEQUENCE [LARGE SCALE GENOMIC DNA]</scope>
    <source>
        <strain evidence="3">DSM 41635</strain>
    </source>
</reference>
<proteinExistence type="predicted"/>
<feature type="region of interest" description="Disordered" evidence="1">
    <location>
        <begin position="251"/>
        <end position="290"/>
    </location>
</feature>
<protein>
    <recommendedName>
        <fullName evidence="4">ParB/Sulfiredoxin domain-containing protein</fullName>
    </recommendedName>
</protein>
<dbReference type="RefSeq" id="WP_311709302.1">
    <property type="nucleotide sequence ID" value="NZ_JAVRFB010000002.1"/>
</dbReference>
<name>A0ABU2QB08_9ACTN</name>
<organism evidence="2 3">
    <name type="scientific">Streptomyces edwardsiae</name>
    <dbReference type="NCBI Taxonomy" id="3075527"/>
    <lineage>
        <taxon>Bacteria</taxon>
        <taxon>Bacillati</taxon>
        <taxon>Actinomycetota</taxon>
        <taxon>Actinomycetes</taxon>
        <taxon>Kitasatosporales</taxon>
        <taxon>Streptomycetaceae</taxon>
        <taxon>Streptomyces</taxon>
    </lineage>
</organism>
<feature type="region of interest" description="Disordered" evidence="1">
    <location>
        <begin position="188"/>
        <end position="231"/>
    </location>
</feature>
<dbReference type="EMBL" id="JAVRFB010000002">
    <property type="protein sequence ID" value="MDT0401133.1"/>
    <property type="molecule type" value="Genomic_DNA"/>
</dbReference>
<evidence type="ECO:0000313" key="2">
    <source>
        <dbReference type="EMBL" id="MDT0401133.1"/>
    </source>
</evidence>
<dbReference type="Proteomes" id="UP001180503">
    <property type="component" value="Unassembled WGS sequence"/>
</dbReference>